<protein>
    <submittedName>
        <fullName evidence="2">Uncharacterized protein</fullName>
    </submittedName>
</protein>
<gene>
    <name evidence="2" type="ORF">CONPUDRAFT_157044</name>
</gene>
<keyword evidence="3" id="KW-1185">Reference proteome</keyword>
<proteinExistence type="predicted"/>
<sequence length="151" mass="16772">MKHLNSVIWGSDQVSAQAQVKSTQESTSATLAINDLNAQLSHLRPSSLTFMVSEPYNMPDNSEYAPLTQHEPEKGYYDEDPFNTPSAQNTSSTHITTFQITVSTLLTVANVICLVIVLRKVNVVAQLLQSHIDLTTSTRGLPRPDPYYELH</sequence>
<evidence type="ECO:0000256" key="1">
    <source>
        <dbReference type="SAM" id="Phobius"/>
    </source>
</evidence>
<feature type="transmembrane region" description="Helical" evidence="1">
    <location>
        <begin position="98"/>
        <end position="118"/>
    </location>
</feature>
<name>A0A5M3MFQ1_CONPW</name>
<keyword evidence="1" id="KW-0812">Transmembrane</keyword>
<evidence type="ECO:0000313" key="3">
    <source>
        <dbReference type="Proteomes" id="UP000053558"/>
    </source>
</evidence>
<dbReference type="KEGG" id="cput:CONPUDRAFT_157044"/>
<dbReference type="Proteomes" id="UP000053558">
    <property type="component" value="Unassembled WGS sequence"/>
</dbReference>
<evidence type="ECO:0000313" key="2">
    <source>
        <dbReference type="EMBL" id="EIW77867.1"/>
    </source>
</evidence>
<comment type="caution">
    <text evidence="2">The sequence shown here is derived from an EMBL/GenBank/DDBJ whole genome shotgun (WGS) entry which is preliminary data.</text>
</comment>
<dbReference type="GeneID" id="19203692"/>
<keyword evidence="1" id="KW-0472">Membrane</keyword>
<dbReference type="EMBL" id="JH711583">
    <property type="protein sequence ID" value="EIW77867.1"/>
    <property type="molecule type" value="Genomic_DNA"/>
</dbReference>
<accession>A0A5M3MFQ1</accession>
<organism evidence="2 3">
    <name type="scientific">Coniophora puteana (strain RWD-64-598)</name>
    <name type="common">Brown rot fungus</name>
    <dbReference type="NCBI Taxonomy" id="741705"/>
    <lineage>
        <taxon>Eukaryota</taxon>
        <taxon>Fungi</taxon>
        <taxon>Dikarya</taxon>
        <taxon>Basidiomycota</taxon>
        <taxon>Agaricomycotina</taxon>
        <taxon>Agaricomycetes</taxon>
        <taxon>Agaricomycetidae</taxon>
        <taxon>Boletales</taxon>
        <taxon>Coniophorineae</taxon>
        <taxon>Coniophoraceae</taxon>
        <taxon>Coniophora</taxon>
    </lineage>
</organism>
<dbReference type="RefSeq" id="XP_007772177.1">
    <property type="nucleotide sequence ID" value="XM_007773987.1"/>
</dbReference>
<dbReference type="AlphaFoldDB" id="A0A5M3MFQ1"/>
<reference evidence="3" key="1">
    <citation type="journal article" date="2012" name="Science">
        <title>The Paleozoic origin of enzymatic lignin decomposition reconstructed from 31 fungal genomes.</title>
        <authorList>
            <person name="Floudas D."/>
            <person name="Binder M."/>
            <person name="Riley R."/>
            <person name="Barry K."/>
            <person name="Blanchette R.A."/>
            <person name="Henrissat B."/>
            <person name="Martinez A.T."/>
            <person name="Otillar R."/>
            <person name="Spatafora J.W."/>
            <person name="Yadav J.S."/>
            <person name="Aerts A."/>
            <person name="Benoit I."/>
            <person name="Boyd A."/>
            <person name="Carlson A."/>
            <person name="Copeland A."/>
            <person name="Coutinho P.M."/>
            <person name="de Vries R.P."/>
            <person name="Ferreira P."/>
            <person name="Findley K."/>
            <person name="Foster B."/>
            <person name="Gaskell J."/>
            <person name="Glotzer D."/>
            <person name="Gorecki P."/>
            <person name="Heitman J."/>
            <person name="Hesse C."/>
            <person name="Hori C."/>
            <person name="Igarashi K."/>
            <person name="Jurgens J.A."/>
            <person name="Kallen N."/>
            <person name="Kersten P."/>
            <person name="Kohler A."/>
            <person name="Kuees U."/>
            <person name="Kumar T.K.A."/>
            <person name="Kuo A."/>
            <person name="LaButti K."/>
            <person name="Larrondo L.F."/>
            <person name="Lindquist E."/>
            <person name="Ling A."/>
            <person name="Lombard V."/>
            <person name="Lucas S."/>
            <person name="Lundell T."/>
            <person name="Martin R."/>
            <person name="McLaughlin D.J."/>
            <person name="Morgenstern I."/>
            <person name="Morin E."/>
            <person name="Murat C."/>
            <person name="Nagy L.G."/>
            <person name="Nolan M."/>
            <person name="Ohm R.A."/>
            <person name="Patyshakuliyeva A."/>
            <person name="Rokas A."/>
            <person name="Ruiz-Duenas F.J."/>
            <person name="Sabat G."/>
            <person name="Salamov A."/>
            <person name="Samejima M."/>
            <person name="Schmutz J."/>
            <person name="Slot J.C."/>
            <person name="St John F."/>
            <person name="Stenlid J."/>
            <person name="Sun H."/>
            <person name="Sun S."/>
            <person name="Syed K."/>
            <person name="Tsang A."/>
            <person name="Wiebenga A."/>
            <person name="Young D."/>
            <person name="Pisabarro A."/>
            <person name="Eastwood D.C."/>
            <person name="Martin F."/>
            <person name="Cullen D."/>
            <person name="Grigoriev I.V."/>
            <person name="Hibbett D.S."/>
        </authorList>
    </citation>
    <scope>NUCLEOTIDE SEQUENCE [LARGE SCALE GENOMIC DNA]</scope>
    <source>
        <strain evidence="3">RWD-64-598 SS2</strain>
    </source>
</reference>
<keyword evidence="1" id="KW-1133">Transmembrane helix</keyword>